<proteinExistence type="predicted"/>
<dbReference type="AlphaFoldDB" id="A0A9P4JI91"/>
<keyword evidence="3" id="KW-1185">Reference proteome</keyword>
<comment type="caution">
    <text evidence="2">The sequence shown here is derived from an EMBL/GenBank/DDBJ whole genome shotgun (WGS) entry which is preliminary data.</text>
</comment>
<sequence length="144" mass="15577">MLNLNFPSPQSQSERTCYFSITPSPPSHFSLETPNTPLLDSYHSDTDSDPSHPLLAVQRSQTPLGPLPPSSFTMDASKLLQLQTAAAYAETKPRQGSGSSEDSMPAMLCCSRCRRSSSSNSMVSFGTNLYYCNHCASIVGYNSG</sequence>
<feature type="region of interest" description="Disordered" evidence="1">
    <location>
        <begin position="26"/>
        <end position="54"/>
    </location>
</feature>
<gene>
    <name evidence="2" type="ORF">GQ43DRAFT_110830</name>
</gene>
<evidence type="ECO:0000313" key="3">
    <source>
        <dbReference type="Proteomes" id="UP000799536"/>
    </source>
</evidence>
<evidence type="ECO:0000256" key="1">
    <source>
        <dbReference type="SAM" id="MobiDB-lite"/>
    </source>
</evidence>
<name>A0A9P4JI91_9PLEO</name>
<accession>A0A9P4JI91</accession>
<protein>
    <submittedName>
        <fullName evidence="2">Uncharacterized protein</fullName>
    </submittedName>
</protein>
<dbReference type="OrthoDB" id="3920481at2759"/>
<evidence type="ECO:0000313" key="2">
    <source>
        <dbReference type="EMBL" id="KAF2199620.1"/>
    </source>
</evidence>
<dbReference type="Proteomes" id="UP000799536">
    <property type="component" value="Unassembled WGS sequence"/>
</dbReference>
<dbReference type="EMBL" id="ML994065">
    <property type="protein sequence ID" value="KAF2199620.1"/>
    <property type="molecule type" value="Genomic_DNA"/>
</dbReference>
<organism evidence="2 3">
    <name type="scientific">Delitschia confertaspora ATCC 74209</name>
    <dbReference type="NCBI Taxonomy" id="1513339"/>
    <lineage>
        <taxon>Eukaryota</taxon>
        <taxon>Fungi</taxon>
        <taxon>Dikarya</taxon>
        <taxon>Ascomycota</taxon>
        <taxon>Pezizomycotina</taxon>
        <taxon>Dothideomycetes</taxon>
        <taxon>Pleosporomycetidae</taxon>
        <taxon>Pleosporales</taxon>
        <taxon>Delitschiaceae</taxon>
        <taxon>Delitschia</taxon>
    </lineage>
</organism>
<reference evidence="2" key="1">
    <citation type="journal article" date="2020" name="Stud. Mycol.">
        <title>101 Dothideomycetes genomes: a test case for predicting lifestyles and emergence of pathogens.</title>
        <authorList>
            <person name="Haridas S."/>
            <person name="Albert R."/>
            <person name="Binder M."/>
            <person name="Bloem J."/>
            <person name="Labutti K."/>
            <person name="Salamov A."/>
            <person name="Andreopoulos B."/>
            <person name="Baker S."/>
            <person name="Barry K."/>
            <person name="Bills G."/>
            <person name="Bluhm B."/>
            <person name="Cannon C."/>
            <person name="Castanera R."/>
            <person name="Culley D."/>
            <person name="Daum C."/>
            <person name="Ezra D."/>
            <person name="Gonzalez J."/>
            <person name="Henrissat B."/>
            <person name="Kuo A."/>
            <person name="Liang C."/>
            <person name="Lipzen A."/>
            <person name="Lutzoni F."/>
            <person name="Magnuson J."/>
            <person name="Mondo S."/>
            <person name="Nolan M."/>
            <person name="Ohm R."/>
            <person name="Pangilinan J."/>
            <person name="Park H.-J."/>
            <person name="Ramirez L."/>
            <person name="Alfaro M."/>
            <person name="Sun H."/>
            <person name="Tritt A."/>
            <person name="Yoshinaga Y."/>
            <person name="Zwiers L.-H."/>
            <person name="Turgeon B."/>
            <person name="Goodwin S."/>
            <person name="Spatafora J."/>
            <person name="Crous P."/>
            <person name="Grigoriev I."/>
        </authorList>
    </citation>
    <scope>NUCLEOTIDE SEQUENCE</scope>
    <source>
        <strain evidence="2">ATCC 74209</strain>
    </source>
</reference>